<protein>
    <recommendedName>
        <fullName evidence="5">Sulfate transporter</fullName>
    </recommendedName>
</protein>
<proteinExistence type="predicted"/>
<feature type="transmembrane region" description="Helical" evidence="2">
    <location>
        <begin position="301"/>
        <end position="322"/>
    </location>
</feature>
<feature type="coiled-coil region" evidence="1">
    <location>
        <begin position="357"/>
        <end position="387"/>
    </location>
</feature>
<accession>A0A074XJU1</accession>
<evidence type="ECO:0000313" key="3">
    <source>
        <dbReference type="EMBL" id="KEQ85768.1"/>
    </source>
</evidence>
<dbReference type="AlphaFoldDB" id="A0A074XJU1"/>
<dbReference type="OrthoDB" id="5402974at2759"/>
<feature type="transmembrane region" description="Helical" evidence="2">
    <location>
        <begin position="96"/>
        <end position="119"/>
    </location>
</feature>
<evidence type="ECO:0008006" key="5">
    <source>
        <dbReference type="Google" id="ProtNLM"/>
    </source>
</evidence>
<keyword evidence="2" id="KW-1133">Transmembrane helix</keyword>
<dbReference type="EMBL" id="KL584979">
    <property type="protein sequence ID" value="KEQ85768.1"/>
    <property type="molecule type" value="Genomic_DNA"/>
</dbReference>
<name>A0A074XJU1_AURPU</name>
<feature type="transmembrane region" description="Helical" evidence="2">
    <location>
        <begin position="163"/>
        <end position="192"/>
    </location>
</feature>
<dbReference type="GO" id="GO:0015098">
    <property type="term" value="F:molybdate ion transmembrane transporter activity"/>
    <property type="evidence" value="ECO:0007669"/>
    <property type="project" value="InterPro"/>
</dbReference>
<evidence type="ECO:0000256" key="1">
    <source>
        <dbReference type="SAM" id="Coils"/>
    </source>
</evidence>
<keyword evidence="4" id="KW-1185">Reference proteome</keyword>
<keyword evidence="1" id="KW-0175">Coiled coil</keyword>
<dbReference type="Proteomes" id="UP000030706">
    <property type="component" value="Unassembled WGS sequence"/>
</dbReference>
<feature type="transmembrane region" description="Helical" evidence="2">
    <location>
        <begin position="131"/>
        <end position="151"/>
    </location>
</feature>
<organism evidence="3 4">
    <name type="scientific">Aureobasidium pullulans EXF-150</name>
    <dbReference type="NCBI Taxonomy" id="1043002"/>
    <lineage>
        <taxon>Eukaryota</taxon>
        <taxon>Fungi</taxon>
        <taxon>Dikarya</taxon>
        <taxon>Ascomycota</taxon>
        <taxon>Pezizomycotina</taxon>
        <taxon>Dothideomycetes</taxon>
        <taxon>Dothideomycetidae</taxon>
        <taxon>Dothideales</taxon>
        <taxon>Saccotheciaceae</taxon>
        <taxon>Aureobasidium</taxon>
    </lineage>
</organism>
<dbReference type="HOGENOM" id="CLU_032158_1_1_1"/>
<feature type="transmembrane region" description="Helical" evidence="2">
    <location>
        <begin position="269"/>
        <end position="289"/>
    </location>
</feature>
<keyword evidence="2" id="KW-0812">Transmembrane</keyword>
<dbReference type="PANTHER" id="PTHR31970">
    <property type="match status" value="1"/>
</dbReference>
<keyword evidence="2" id="KW-0472">Membrane</keyword>
<gene>
    <name evidence="3" type="ORF">M438DRAFT_344220</name>
</gene>
<sequence>MASIYSRLANVNKHNLRTLRTQPLNELSGALGDLGTLLPLLIALTLTKSISLPATLVFSGIANIATGAAFGIPLPVQPMKAIAAVAISQSYTKTENISAGLFVGGVVTFLSLTGLLKWFGRVVPIPVVRGIQMGAGLALVISAGTSLLKPLGWISPSWSDNWLWAMAAFAFLLVSSLVARIPYALLVFLLGLMLGGIQLAKSHTHTETSGFHTWHPKIYIPSPSDFRKGALEAGLPQLPLTTLNSILAVTSLSASLFPTFPPTPSNTEIGLSVGIANLIGCWFGAMPVCHGSGGLAGQYRFGARSGASIIILGLVKLLLGLTAGETIIPLLQRFPKSLLGVMVLAAGVELAKVGQSLDDIKDLWEETEQENEDAADKRRKLNEQERRNRWAVMLVTVAGCLAFKNDAVGFIAGMVWHWGLKGSECMQQRQWRGQRRPTRFFTSREYEEGEDAPLLHNHDAPEGRLA</sequence>
<feature type="transmembrane region" description="Helical" evidence="2">
    <location>
        <begin position="54"/>
        <end position="76"/>
    </location>
</feature>
<evidence type="ECO:0000313" key="4">
    <source>
        <dbReference type="Proteomes" id="UP000030706"/>
    </source>
</evidence>
<evidence type="ECO:0000256" key="2">
    <source>
        <dbReference type="SAM" id="Phobius"/>
    </source>
</evidence>
<dbReference type="PANTHER" id="PTHR31970:SF9">
    <property type="entry name" value="MOLYBDATE TRANSPORTER 2"/>
    <property type="match status" value="1"/>
</dbReference>
<reference evidence="3 4" key="1">
    <citation type="journal article" date="2014" name="BMC Genomics">
        <title>Genome sequencing of four Aureobasidium pullulans varieties: biotechnological potential, stress tolerance, and description of new species.</title>
        <authorList>
            <person name="Gostin Ar C."/>
            <person name="Ohm R.A."/>
            <person name="Kogej T."/>
            <person name="Sonjak S."/>
            <person name="Turk M."/>
            <person name="Zajc J."/>
            <person name="Zalar P."/>
            <person name="Grube M."/>
            <person name="Sun H."/>
            <person name="Han J."/>
            <person name="Sharma A."/>
            <person name="Chiniquy J."/>
            <person name="Ngan C.Y."/>
            <person name="Lipzen A."/>
            <person name="Barry K."/>
            <person name="Grigoriev I.V."/>
            <person name="Gunde-Cimerman N."/>
        </authorList>
    </citation>
    <scope>NUCLEOTIDE SEQUENCE [LARGE SCALE GENOMIC DNA]</scope>
    <source>
        <strain evidence="3 4">EXF-150</strain>
    </source>
</reference>
<dbReference type="RefSeq" id="XP_029761955.1">
    <property type="nucleotide sequence ID" value="XM_029905165.1"/>
</dbReference>
<dbReference type="STRING" id="1043002.A0A074XJU1"/>
<dbReference type="InterPro" id="IPR031563">
    <property type="entry name" value="MOT1/MOT2"/>
</dbReference>
<dbReference type="GeneID" id="40747471"/>
<dbReference type="Pfam" id="PF16983">
    <property type="entry name" value="MFS_MOT1"/>
    <property type="match status" value="2"/>
</dbReference>